<dbReference type="InterPro" id="IPR036629">
    <property type="entry name" value="YjbJ_sf"/>
</dbReference>
<evidence type="ECO:0000259" key="3">
    <source>
        <dbReference type="Pfam" id="PF05532"/>
    </source>
</evidence>
<dbReference type="RefSeq" id="WP_199706253.1">
    <property type="nucleotide sequence ID" value="NZ_JAEMNV010000007.1"/>
</dbReference>
<evidence type="ECO:0000256" key="2">
    <source>
        <dbReference type="SAM" id="MobiDB-lite"/>
    </source>
</evidence>
<dbReference type="AlphaFoldDB" id="A0A934U5H8"/>
<feature type="domain" description="CsbD-like" evidence="3">
    <location>
        <begin position="5"/>
        <end position="56"/>
    </location>
</feature>
<sequence>MSAIDKAKNAAEDVSGKAKEAFGKVTGDKSTEREGKTDQTKSSLKDAGENVKDAFKN</sequence>
<proteinExistence type="inferred from homology"/>
<comment type="similarity">
    <text evidence="1">Belongs to the UPF0337 (CsbD) family.</text>
</comment>
<protein>
    <submittedName>
        <fullName evidence="4">CsbD family protein</fullName>
    </submittedName>
</protein>
<comment type="caution">
    <text evidence="4">The sequence shown here is derived from an EMBL/GenBank/DDBJ whole genome shotgun (WGS) entry which is preliminary data.</text>
</comment>
<evidence type="ECO:0000313" key="5">
    <source>
        <dbReference type="Proteomes" id="UP000655868"/>
    </source>
</evidence>
<accession>A0A934U5H8</accession>
<feature type="region of interest" description="Disordered" evidence="2">
    <location>
        <begin position="1"/>
        <end position="57"/>
    </location>
</feature>
<organism evidence="4 5">
    <name type="scientific">Antrihabitans stalagmiti</name>
    <dbReference type="NCBI Taxonomy" id="2799499"/>
    <lineage>
        <taxon>Bacteria</taxon>
        <taxon>Bacillati</taxon>
        <taxon>Actinomycetota</taxon>
        <taxon>Actinomycetes</taxon>
        <taxon>Mycobacteriales</taxon>
        <taxon>Nocardiaceae</taxon>
        <taxon>Antrihabitans</taxon>
    </lineage>
</organism>
<gene>
    <name evidence="4" type="ORF">JGU71_21020</name>
</gene>
<dbReference type="Gene3D" id="1.10.1470.10">
    <property type="entry name" value="YjbJ"/>
    <property type="match status" value="1"/>
</dbReference>
<evidence type="ECO:0000313" key="4">
    <source>
        <dbReference type="EMBL" id="MBJ8341372.1"/>
    </source>
</evidence>
<dbReference type="InterPro" id="IPR008462">
    <property type="entry name" value="CsbD"/>
</dbReference>
<reference evidence="4" key="1">
    <citation type="submission" date="2020-12" db="EMBL/GenBank/DDBJ databases">
        <title>Antrihabitans popcorni sp. nov. and Antrihabitans auranticaus sp. nov., isolated from a larva cave.</title>
        <authorList>
            <person name="Lee S.D."/>
            <person name="Kim I.S."/>
        </authorList>
    </citation>
    <scope>NUCLEOTIDE SEQUENCE</scope>
    <source>
        <strain evidence="4">YC3-6</strain>
    </source>
</reference>
<evidence type="ECO:0000256" key="1">
    <source>
        <dbReference type="ARBA" id="ARBA00009129"/>
    </source>
</evidence>
<dbReference type="SUPFAM" id="SSF69047">
    <property type="entry name" value="Hypothetical protein YjbJ"/>
    <property type="match status" value="1"/>
</dbReference>
<dbReference type="Pfam" id="PF05532">
    <property type="entry name" value="CsbD"/>
    <property type="match status" value="1"/>
</dbReference>
<keyword evidence="5" id="KW-1185">Reference proteome</keyword>
<dbReference type="Proteomes" id="UP000655868">
    <property type="component" value="Unassembled WGS sequence"/>
</dbReference>
<name>A0A934U5H8_9NOCA</name>
<dbReference type="EMBL" id="JAEMNV010000007">
    <property type="protein sequence ID" value="MBJ8341372.1"/>
    <property type="molecule type" value="Genomic_DNA"/>
</dbReference>